<dbReference type="PANTHER" id="PTHR30455">
    <property type="entry name" value="TRANSCRIPTIONAL REPRESSOR NRDR"/>
    <property type="match status" value="1"/>
</dbReference>
<evidence type="ECO:0000256" key="6">
    <source>
        <dbReference type="ARBA" id="ARBA00023125"/>
    </source>
</evidence>
<evidence type="ECO:0000313" key="11">
    <source>
        <dbReference type="EMBL" id="KPY95470.1"/>
    </source>
</evidence>
<dbReference type="GO" id="GO:0005524">
    <property type="term" value="F:ATP binding"/>
    <property type="evidence" value="ECO:0007669"/>
    <property type="project" value="UniProtKB-UniRule"/>
</dbReference>
<keyword evidence="4 8" id="KW-0067">ATP-binding</keyword>
<evidence type="ECO:0000256" key="7">
    <source>
        <dbReference type="ARBA" id="ARBA00023163"/>
    </source>
</evidence>
<keyword evidence="3 8" id="KW-0863">Zinc-finger</keyword>
<dbReference type="Proteomes" id="UP000050523">
    <property type="component" value="Unassembled WGS sequence"/>
</dbReference>
<evidence type="ECO:0000259" key="10">
    <source>
        <dbReference type="PROSITE" id="PS51161"/>
    </source>
</evidence>
<evidence type="ECO:0000256" key="2">
    <source>
        <dbReference type="ARBA" id="ARBA00022741"/>
    </source>
</evidence>
<dbReference type="InterPro" id="IPR055173">
    <property type="entry name" value="NrdR-like_N"/>
</dbReference>
<feature type="transmembrane region" description="Helical" evidence="9">
    <location>
        <begin position="21"/>
        <end position="45"/>
    </location>
</feature>
<keyword evidence="6 8" id="KW-0238">DNA-binding</keyword>
<protein>
    <recommendedName>
        <fullName evidence="8">Transcriptional repressor NrdR</fullName>
    </recommendedName>
</protein>
<reference evidence="11 12" key="1">
    <citation type="submission" date="2015-09" db="EMBL/GenBank/DDBJ databases">
        <title>Genome announcement of multiple Pseudomonas syringae strains.</title>
        <authorList>
            <person name="Thakur S."/>
            <person name="Wang P.W."/>
            <person name="Gong Y."/>
            <person name="Weir B.S."/>
            <person name="Guttman D.S."/>
        </authorList>
    </citation>
    <scope>NUCLEOTIDE SEQUENCE [LARGE SCALE GENOMIC DNA]</scope>
    <source>
        <strain evidence="11 12">ICMP9151</strain>
    </source>
</reference>
<comment type="function">
    <text evidence="8">Negatively regulates transcription of bacterial ribonucleotide reductase nrd genes and operons by binding to NrdR-boxes.</text>
</comment>
<keyword evidence="2 8" id="KW-0547">Nucleotide-binding</keyword>
<sequence length="202" mass="23242">MRRQRCSITEPRQFNIALMRVYIPQTLSLVLPTGCANMALLILSLPATMHCPFCGANDTKVIDSRLVAEGEQVRRRRECLACGERFTTFETAELVLPRLIKQDGSRQPFDEEKLRAGMQRALEKRPVSVERLEAALAHIKHKLRATGEREVKSLVVGELVMTELQKLDEVAYIRFASVYRRFQDLNEFREEIDRLAREPGKE</sequence>
<keyword evidence="8" id="KW-0862">Zinc</keyword>
<dbReference type="NCBIfam" id="TIGR00244">
    <property type="entry name" value="transcriptional regulator NrdR"/>
    <property type="match status" value="1"/>
</dbReference>
<keyword evidence="9" id="KW-0472">Membrane</keyword>
<evidence type="ECO:0000256" key="9">
    <source>
        <dbReference type="SAM" id="Phobius"/>
    </source>
</evidence>
<evidence type="ECO:0000256" key="1">
    <source>
        <dbReference type="ARBA" id="ARBA00022491"/>
    </source>
</evidence>
<dbReference type="AlphaFoldDB" id="A0AA40TTU0"/>
<dbReference type="Pfam" id="PF03477">
    <property type="entry name" value="ATP-cone"/>
    <property type="match status" value="1"/>
</dbReference>
<proteinExistence type="inferred from homology"/>
<comment type="cofactor">
    <cofactor evidence="8">
        <name>Zn(2+)</name>
        <dbReference type="ChEBI" id="CHEBI:29105"/>
    </cofactor>
    <text evidence="8">Binds 1 zinc ion.</text>
</comment>
<evidence type="ECO:0000256" key="5">
    <source>
        <dbReference type="ARBA" id="ARBA00023015"/>
    </source>
</evidence>
<organism evidence="11 12">
    <name type="scientific">Pseudomonas tremae</name>
    <dbReference type="NCBI Taxonomy" id="200454"/>
    <lineage>
        <taxon>Bacteria</taxon>
        <taxon>Pseudomonadati</taxon>
        <taxon>Pseudomonadota</taxon>
        <taxon>Gammaproteobacteria</taxon>
        <taxon>Pseudomonadales</taxon>
        <taxon>Pseudomonadaceae</taxon>
        <taxon>Pseudomonas</taxon>
    </lineage>
</organism>
<dbReference type="GO" id="GO:0045892">
    <property type="term" value="P:negative regulation of DNA-templated transcription"/>
    <property type="evidence" value="ECO:0007669"/>
    <property type="project" value="UniProtKB-UniRule"/>
</dbReference>
<dbReference type="HAMAP" id="MF_00440">
    <property type="entry name" value="NrdR"/>
    <property type="match status" value="1"/>
</dbReference>
<dbReference type="EMBL" id="LJRO01000352">
    <property type="protein sequence ID" value="KPY95470.1"/>
    <property type="molecule type" value="Genomic_DNA"/>
</dbReference>
<evidence type="ECO:0000256" key="4">
    <source>
        <dbReference type="ARBA" id="ARBA00022840"/>
    </source>
</evidence>
<evidence type="ECO:0000313" key="12">
    <source>
        <dbReference type="Proteomes" id="UP000050523"/>
    </source>
</evidence>
<dbReference type="GO" id="GO:0008270">
    <property type="term" value="F:zinc ion binding"/>
    <property type="evidence" value="ECO:0007669"/>
    <property type="project" value="UniProtKB-UniRule"/>
</dbReference>
<dbReference type="GO" id="GO:0003677">
    <property type="term" value="F:DNA binding"/>
    <property type="evidence" value="ECO:0007669"/>
    <property type="project" value="UniProtKB-KW"/>
</dbReference>
<dbReference type="Pfam" id="PF22811">
    <property type="entry name" value="Zn_ribbon_NrdR"/>
    <property type="match status" value="1"/>
</dbReference>
<keyword evidence="9" id="KW-0812">Transmembrane</keyword>
<evidence type="ECO:0000256" key="8">
    <source>
        <dbReference type="HAMAP-Rule" id="MF_00440"/>
    </source>
</evidence>
<accession>A0AA40TTU0</accession>
<feature type="zinc finger region" evidence="8">
    <location>
        <begin position="51"/>
        <end position="82"/>
    </location>
</feature>
<comment type="caution">
    <text evidence="11">The sequence shown here is derived from an EMBL/GenBank/DDBJ whole genome shotgun (WGS) entry which is preliminary data.</text>
</comment>
<dbReference type="InterPro" id="IPR005144">
    <property type="entry name" value="ATP-cone_dom"/>
</dbReference>
<keyword evidence="9" id="KW-1133">Transmembrane helix</keyword>
<dbReference type="PROSITE" id="PS51161">
    <property type="entry name" value="ATP_CONE"/>
    <property type="match status" value="1"/>
</dbReference>
<evidence type="ECO:0000256" key="3">
    <source>
        <dbReference type="ARBA" id="ARBA00022771"/>
    </source>
</evidence>
<feature type="domain" description="ATP-cone" evidence="10">
    <location>
        <begin position="97"/>
        <end position="187"/>
    </location>
</feature>
<dbReference type="PANTHER" id="PTHR30455:SF2">
    <property type="entry name" value="TRANSCRIPTIONAL REPRESSOR NRDR"/>
    <property type="match status" value="1"/>
</dbReference>
<keyword evidence="1 8" id="KW-0678">Repressor</keyword>
<comment type="similarity">
    <text evidence="8">Belongs to the NrdR family.</text>
</comment>
<gene>
    <name evidence="8" type="primary">nrdR</name>
    <name evidence="11" type="ORF">ALO43_05342</name>
</gene>
<dbReference type="InterPro" id="IPR003796">
    <property type="entry name" value="RNR_NrdR-like"/>
</dbReference>
<name>A0AA40TTU0_9PSED</name>
<keyword evidence="5 8" id="KW-0805">Transcription regulation</keyword>
<keyword evidence="8" id="KW-0479">Metal-binding</keyword>
<keyword evidence="7 8" id="KW-0804">Transcription</keyword>